<organism evidence="1 2">
    <name type="scientific">Alicyclobacillus fastidiosus</name>
    <dbReference type="NCBI Taxonomy" id="392011"/>
    <lineage>
        <taxon>Bacteria</taxon>
        <taxon>Bacillati</taxon>
        <taxon>Bacillota</taxon>
        <taxon>Bacilli</taxon>
        <taxon>Bacillales</taxon>
        <taxon>Alicyclobacillaceae</taxon>
        <taxon>Alicyclobacillus</taxon>
    </lineage>
</organism>
<accession>A0ABV5ADG7</accession>
<gene>
    <name evidence="1" type="ORF">KKP3000_003744</name>
</gene>
<dbReference type="RefSeq" id="WP_275473648.1">
    <property type="nucleotide sequence ID" value="NZ_CP162940.1"/>
</dbReference>
<protein>
    <recommendedName>
        <fullName evidence="3">SH2 domain-containing protein</fullName>
    </recommendedName>
</protein>
<comment type="caution">
    <text evidence="1">The sequence shown here is derived from an EMBL/GenBank/DDBJ whole genome shotgun (WGS) entry which is preliminary data.</text>
</comment>
<reference evidence="1 2" key="1">
    <citation type="journal article" date="2024" name="Int. J. Mol. Sci.">
        <title>Exploration of Alicyclobacillus spp. Genome in Search of Antibiotic Resistance.</title>
        <authorList>
            <person name="Bucka-Kolendo J."/>
            <person name="Kiousi D.E."/>
            <person name="Dekowska A."/>
            <person name="Mikolajczuk-Szczyrba A."/>
            <person name="Karadedos D.M."/>
            <person name="Michael P."/>
            <person name="Galanis A."/>
            <person name="Sokolowska B."/>
        </authorList>
    </citation>
    <scope>NUCLEOTIDE SEQUENCE [LARGE SCALE GENOMIC DNA]</scope>
    <source>
        <strain evidence="1 2">KKP 3000</strain>
    </source>
</reference>
<name>A0ABV5ADG7_9BACL</name>
<evidence type="ECO:0008006" key="3">
    <source>
        <dbReference type="Google" id="ProtNLM"/>
    </source>
</evidence>
<evidence type="ECO:0000313" key="1">
    <source>
        <dbReference type="EMBL" id="MFB5190299.1"/>
    </source>
</evidence>
<sequence length="107" mass="12062">MACPEVVTGTVVIPGEDYARIQRAVDNGQYLWRLSPVRTAQEVGTVHLGLRMNDAYTFVEQFRDSDDGLMHAVVRVKHRSCTYVLELYQPEKQGRGGIWVVLSVTPL</sequence>
<proteinExistence type="predicted"/>
<dbReference type="EMBL" id="JBDXSU010000005">
    <property type="protein sequence ID" value="MFB5190299.1"/>
    <property type="molecule type" value="Genomic_DNA"/>
</dbReference>
<dbReference type="Proteomes" id="UP001579974">
    <property type="component" value="Unassembled WGS sequence"/>
</dbReference>
<evidence type="ECO:0000313" key="2">
    <source>
        <dbReference type="Proteomes" id="UP001579974"/>
    </source>
</evidence>
<keyword evidence="2" id="KW-1185">Reference proteome</keyword>